<evidence type="ECO:0000313" key="3">
    <source>
        <dbReference type="Proteomes" id="UP000324222"/>
    </source>
</evidence>
<dbReference type="AlphaFoldDB" id="A0A5B7HEF5"/>
<protein>
    <submittedName>
        <fullName evidence="2">Uncharacterized protein</fullName>
    </submittedName>
</protein>
<organism evidence="2 3">
    <name type="scientific">Portunus trituberculatus</name>
    <name type="common">Swimming crab</name>
    <name type="synonym">Neptunus trituberculatus</name>
    <dbReference type="NCBI Taxonomy" id="210409"/>
    <lineage>
        <taxon>Eukaryota</taxon>
        <taxon>Metazoa</taxon>
        <taxon>Ecdysozoa</taxon>
        <taxon>Arthropoda</taxon>
        <taxon>Crustacea</taxon>
        <taxon>Multicrustacea</taxon>
        <taxon>Malacostraca</taxon>
        <taxon>Eumalacostraca</taxon>
        <taxon>Eucarida</taxon>
        <taxon>Decapoda</taxon>
        <taxon>Pleocyemata</taxon>
        <taxon>Brachyura</taxon>
        <taxon>Eubrachyura</taxon>
        <taxon>Portunoidea</taxon>
        <taxon>Portunidae</taxon>
        <taxon>Portuninae</taxon>
        <taxon>Portunus</taxon>
    </lineage>
</organism>
<gene>
    <name evidence="2" type="ORF">E2C01_062356</name>
</gene>
<comment type="caution">
    <text evidence="2">The sequence shown here is derived from an EMBL/GenBank/DDBJ whole genome shotgun (WGS) entry which is preliminary data.</text>
</comment>
<keyword evidence="1" id="KW-1133">Transmembrane helix</keyword>
<sequence>MVEDLNGQYARPEQPAAAGESGLLTDILPALGHLSLLDRFARDQTAPGSWAVSSMSLILFGLIAGISATQVRGVVSVLLGVVIKSLLPISTRQNIPIVLLPNPFVMSLVT</sequence>
<keyword evidence="1" id="KW-0812">Transmembrane</keyword>
<name>A0A5B7HEF5_PORTR</name>
<accession>A0A5B7HEF5</accession>
<keyword evidence="3" id="KW-1185">Reference proteome</keyword>
<keyword evidence="1" id="KW-0472">Membrane</keyword>
<evidence type="ECO:0000256" key="1">
    <source>
        <dbReference type="SAM" id="Phobius"/>
    </source>
</evidence>
<dbReference type="Proteomes" id="UP000324222">
    <property type="component" value="Unassembled WGS sequence"/>
</dbReference>
<evidence type="ECO:0000313" key="2">
    <source>
        <dbReference type="EMBL" id="MPC68159.1"/>
    </source>
</evidence>
<proteinExistence type="predicted"/>
<feature type="transmembrane region" description="Helical" evidence="1">
    <location>
        <begin position="57"/>
        <end position="83"/>
    </location>
</feature>
<dbReference type="EMBL" id="VSRR010027395">
    <property type="protein sequence ID" value="MPC68159.1"/>
    <property type="molecule type" value="Genomic_DNA"/>
</dbReference>
<reference evidence="2 3" key="1">
    <citation type="submission" date="2019-05" db="EMBL/GenBank/DDBJ databases">
        <title>Another draft genome of Portunus trituberculatus and its Hox gene families provides insights of decapod evolution.</title>
        <authorList>
            <person name="Jeong J.-H."/>
            <person name="Song I."/>
            <person name="Kim S."/>
            <person name="Choi T."/>
            <person name="Kim D."/>
            <person name="Ryu S."/>
            <person name="Kim W."/>
        </authorList>
    </citation>
    <scope>NUCLEOTIDE SEQUENCE [LARGE SCALE GENOMIC DNA]</scope>
    <source>
        <tissue evidence="2">Muscle</tissue>
    </source>
</reference>